<feature type="compositionally biased region" description="Pro residues" evidence="2">
    <location>
        <begin position="165"/>
        <end position="179"/>
    </location>
</feature>
<gene>
    <name evidence="3" type="ORF">M0638_13475</name>
</gene>
<dbReference type="EMBL" id="JALPRX010000057">
    <property type="protein sequence ID" value="MCK8785395.1"/>
    <property type="molecule type" value="Genomic_DNA"/>
</dbReference>
<comment type="caution">
    <text evidence="3">The sequence shown here is derived from an EMBL/GenBank/DDBJ whole genome shotgun (WGS) entry which is preliminary data.</text>
</comment>
<keyword evidence="1" id="KW-0175">Coiled coil</keyword>
<sequence>MPTDRTPPHAPTRPPAGAPRAPAQPPVRPPARSLAVALALAASLAVAPAARAQMESREGIALQNQLLQLRQEMEQLRRSGGGGGAPMPAPGYRPAPGGNAGEIVGQLLERVGQLEEEVRRLRGRAEEAEYRNRQLQQAVEKLQGDMDYRLGQIEGRGGDARPDARPPAAPPREAPPAAPPAAAASPGTSLGAPPPRTPERAIADGRAALGRGDYTAAEAAAREAMSRGPRSADAQLLLAEAQFGQRNYQAAAVSFDDAYRRNRQGSRAPDALLGLANSFIGLGARREACDTLDQLRTEFPRLGGAQAQQANAARQRASCR</sequence>
<reference evidence="3" key="1">
    <citation type="submission" date="2022-04" db="EMBL/GenBank/DDBJ databases">
        <title>Roseomonas acroporae sp. nov., isolated from coral Acropora digitifera.</title>
        <authorList>
            <person name="Sun H."/>
        </authorList>
    </citation>
    <scope>NUCLEOTIDE SEQUENCE</scope>
    <source>
        <strain evidence="3">NAR14</strain>
    </source>
</reference>
<dbReference type="Proteomes" id="UP001139516">
    <property type="component" value="Unassembled WGS sequence"/>
</dbReference>
<feature type="compositionally biased region" description="Pro residues" evidence="2">
    <location>
        <begin position="8"/>
        <end position="29"/>
    </location>
</feature>
<dbReference type="SUPFAM" id="SSF48452">
    <property type="entry name" value="TPR-like"/>
    <property type="match status" value="1"/>
</dbReference>
<protein>
    <submittedName>
        <fullName evidence="3">Tetratricopeptide repeat protein</fullName>
    </submittedName>
</protein>
<dbReference type="RefSeq" id="WP_248667517.1">
    <property type="nucleotide sequence ID" value="NZ_JALPRX010000057.1"/>
</dbReference>
<dbReference type="Gene3D" id="1.20.5.110">
    <property type="match status" value="1"/>
</dbReference>
<accession>A0A9X1Y970</accession>
<organism evidence="3 4">
    <name type="scientific">Roseomonas acroporae</name>
    <dbReference type="NCBI Taxonomy" id="2937791"/>
    <lineage>
        <taxon>Bacteria</taxon>
        <taxon>Pseudomonadati</taxon>
        <taxon>Pseudomonadota</taxon>
        <taxon>Alphaproteobacteria</taxon>
        <taxon>Acetobacterales</taxon>
        <taxon>Roseomonadaceae</taxon>
        <taxon>Roseomonas</taxon>
    </lineage>
</organism>
<evidence type="ECO:0000256" key="2">
    <source>
        <dbReference type="SAM" id="MobiDB-lite"/>
    </source>
</evidence>
<feature type="coiled-coil region" evidence="1">
    <location>
        <begin position="104"/>
        <end position="145"/>
    </location>
</feature>
<dbReference type="Gene3D" id="1.25.40.10">
    <property type="entry name" value="Tetratricopeptide repeat domain"/>
    <property type="match status" value="1"/>
</dbReference>
<feature type="compositionally biased region" description="Low complexity" evidence="2">
    <location>
        <begin position="180"/>
        <end position="191"/>
    </location>
</feature>
<evidence type="ECO:0000256" key="1">
    <source>
        <dbReference type="SAM" id="Coils"/>
    </source>
</evidence>
<evidence type="ECO:0000313" key="4">
    <source>
        <dbReference type="Proteomes" id="UP001139516"/>
    </source>
</evidence>
<feature type="region of interest" description="Disordered" evidence="2">
    <location>
        <begin position="151"/>
        <end position="200"/>
    </location>
</feature>
<dbReference type="AlphaFoldDB" id="A0A9X1Y970"/>
<dbReference type="InterPro" id="IPR011990">
    <property type="entry name" value="TPR-like_helical_dom_sf"/>
</dbReference>
<keyword evidence="4" id="KW-1185">Reference proteome</keyword>
<name>A0A9X1Y970_9PROT</name>
<evidence type="ECO:0000313" key="3">
    <source>
        <dbReference type="EMBL" id="MCK8785395.1"/>
    </source>
</evidence>
<proteinExistence type="predicted"/>
<feature type="region of interest" description="Disordered" evidence="2">
    <location>
        <begin position="1"/>
        <end position="32"/>
    </location>
</feature>
<feature type="region of interest" description="Disordered" evidence="2">
    <location>
        <begin position="76"/>
        <end position="100"/>
    </location>
</feature>